<gene>
    <name evidence="1" type="ORF">E7Z59_13090</name>
</gene>
<keyword evidence="2" id="KW-1185">Reference proteome</keyword>
<dbReference type="Proteomes" id="UP000305939">
    <property type="component" value="Unassembled WGS sequence"/>
</dbReference>
<dbReference type="AlphaFoldDB" id="A0A4S3M175"/>
<protein>
    <submittedName>
        <fullName evidence="1">Uncharacterized protein</fullName>
    </submittedName>
</protein>
<accession>A0A4S3M175</accession>
<dbReference type="RefSeq" id="WP_136336783.1">
    <property type="nucleotide sequence ID" value="NZ_QXMP01000011.1"/>
</dbReference>
<reference evidence="1 2" key="1">
    <citation type="submission" date="2019-04" db="EMBL/GenBank/DDBJ databases">
        <title>Draft genome sequence of Robertkochia marina CC-AMO-30D.</title>
        <authorList>
            <person name="Hameed A."/>
            <person name="Lin S.-Y."/>
            <person name="Shahina M."/>
            <person name="Lai W.-A."/>
            <person name="Young C.-C."/>
        </authorList>
    </citation>
    <scope>NUCLEOTIDE SEQUENCE [LARGE SCALE GENOMIC DNA]</scope>
    <source>
        <strain evidence="1 2">CC-AMO-30D</strain>
    </source>
</reference>
<organism evidence="1 2">
    <name type="scientific">Robertkochia marina</name>
    <dbReference type="NCBI Taxonomy" id="1227945"/>
    <lineage>
        <taxon>Bacteria</taxon>
        <taxon>Pseudomonadati</taxon>
        <taxon>Bacteroidota</taxon>
        <taxon>Flavobacteriia</taxon>
        <taxon>Flavobacteriales</taxon>
        <taxon>Flavobacteriaceae</taxon>
        <taxon>Robertkochia</taxon>
    </lineage>
</organism>
<proteinExistence type="predicted"/>
<sequence>MAIADNWEEEIIENILDITKHFITKHNLSVFEIVKETRDDGYIKLVNSKGYIVITIHYLPNYDVVVESYPYNISAYVKLIKAMISNSDYDNDRISLKEVLNNGQPINHLEFFLDNCMNHIEKNYNLQ</sequence>
<evidence type="ECO:0000313" key="1">
    <source>
        <dbReference type="EMBL" id="THD66713.1"/>
    </source>
</evidence>
<dbReference type="EMBL" id="SSMC01000003">
    <property type="protein sequence ID" value="THD66713.1"/>
    <property type="molecule type" value="Genomic_DNA"/>
</dbReference>
<comment type="caution">
    <text evidence="1">The sequence shown here is derived from an EMBL/GenBank/DDBJ whole genome shotgun (WGS) entry which is preliminary data.</text>
</comment>
<name>A0A4S3M175_9FLAO</name>
<evidence type="ECO:0000313" key="2">
    <source>
        <dbReference type="Proteomes" id="UP000305939"/>
    </source>
</evidence>